<accession>A0A511H9X1</accession>
<reference evidence="1 2" key="1">
    <citation type="submission" date="2019-07" db="EMBL/GenBank/DDBJ databases">
        <title>Whole genome shotgun sequence of Myxococcus virescens NBRC 100334.</title>
        <authorList>
            <person name="Hosoyama A."/>
            <person name="Uohara A."/>
            <person name="Ohji S."/>
            <person name="Ichikawa N."/>
        </authorList>
    </citation>
    <scope>NUCLEOTIDE SEQUENCE [LARGE SCALE GENOMIC DNA]</scope>
    <source>
        <strain evidence="1 2">NBRC 100334</strain>
    </source>
</reference>
<dbReference type="SUPFAM" id="SSF53756">
    <property type="entry name" value="UDP-Glycosyltransferase/glycogen phosphorylase"/>
    <property type="match status" value="1"/>
</dbReference>
<organism evidence="1 2">
    <name type="scientific">Myxococcus virescens</name>
    <dbReference type="NCBI Taxonomy" id="83456"/>
    <lineage>
        <taxon>Bacteria</taxon>
        <taxon>Pseudomonadati</taxon>
        <taxon>Myxococcota</taxon>
        <taxon>Myxococcia</taxon>
        <taxon>Myxococcales</taxon>
        <taxon>Cystobacterineae</taxon>
        <taxon>Myxococcaceae</taxon>
        <taxon>Myxococcus</taxon>
    </lineage>
</organism>
<evidence type="ECO:0000313" key="1">
    <source>
        <dbReference type="EMBL" id="GEL70332.1"/>
    </source>
</evidence>
<proteinExistence type="predicted"/>
<dbReference type="AlphaFoldDB" id="A0A511H9X1"/>
<comment type="caution">
    <text evidence="1">The sequence shown here is derived from an EMBL/GenBank/DDBJ whole genome shotgun (WGS) entry which is preliminary data.</text>
</comment>
<gene>
    <name evidence="1" type="ORF">MVI01_21160</name>
</gene>
<sequence>MAGRWLVYALGGGMGHLTRASALARAASRRGHAVVLLTNSPFASGLPLEDVLGTGVEVFRLNPALGREAVGEVVAQCLADVRPDLFVVDTFPRGLGGELAPLLPSVRARKVLIHRDVNPTYVKQYGLARAVDAFDLLLVPGEAAPFANHPRAVRTAPWLLLRASELLPRDKARARLGVPAEDPRALVAVMGCGTPEEVGEAGHIAARLDAMLGPEAVVRWLVPPGAAMDVPAPRAKQGGRAGASQEEGLTLRMPTWPALTVLPGVDVLVGAGGYNTVQEARVTGTPFVALARPRLYDRQALRLRPEERAGSVEALVARAAGLARARPARSTRPYVNGTDDAVTLIERTVLSA</sequence>
<evidence type="ECO:0008006" key="3">
    <source>
        <dbReference type="Google" id="ProtNLM"/>
    </source>
</evidence>
<protein>
    <recommendedName>
        <fullName evidence="3">Glycosyl transferase family 28 C-terminal domain-containing protein</fullName>
    </recommendedName>
</protein>
<dbReference type="Proteomes" id="UP000321224">
    <property type="component" value="Unassembled WGS sequence"/>
</dbReference>
<name>A0A511H9X1_9BACT</name>
<dbReference type="RefSeq" id="WP_090493830.1">
    <property type="nucleotide sequence ID" value="NZ_BJVY01000009.1"/>
</dbReference>
<dbReference type="EMBL" id="BJVY01000009">
    <property type="protein sequence ID" value="GEL70332.1"/>
    <property type="molecule type" value="Genomic_DNA"/>
</dbReference>
<evidence type="ECO:0000313" key="2">
    <source>
        <dbReference type="Proteomes" id="UP000321224"/>
    </source>
</evidence>